<gene>
    <name evidence="1" type="ORF">Sango_1918800</name>
</gene>
<name>A0AAE1WDM6_9LAMI</name>
<reference evidence="1" key="1">
    <citation type="submission" date="2020-06" db="EMBL/GenBank/DDBJ databases">
        <authorList>
            <person name="Li T."/>
            <person name="Hu X."/>
            <person name="Zhang T."/>
            <person name="Song X."/>
            <person name="Zhang H."/>
            <person name="Dai N."/>
            <person name="Sheng W."/>
            <person name="Hou X."/>
            <person name="Wei L."/>
        </authorList>
    </citation>
    <scope>NUCLEOTIDE SEQUENCE</scope>
    <source>
        <strain evidence="1">K16</strain>
        <tissue evidence="1">Leaf</tissue>
    </source>
</reference>
<keyword evidence="2" id="KW-1185">Reference proteome</keyword>
<evidence type="ECO:0000313" key="2">
    <source>
        <dbReference type="Proteomes" id="UP001289374"/>
    </source>
</evidence>
<proteinExistence type="predicted"/>
<dbReference type="PANTHER" id="PTHR10775">
    <property type="entry name" value="OS08G0208400 PROTEIN"/>
    <property type="match status" value="1"/>
</dbReference>
<accession>A0AAE1WDM6</accession>
<dbReference type="InterPro" id="IPR004242">
    <property type="entry name" value="Transposase_21"/>
</dbReference>
<organism evidence="1 2">
    <name type="scientific">Sesamum angolense</name>
    <dbReference type="NCBI Taxonomy" id="2727404"/>
    <lineage>
        <taxon>Eukaryota</taxon>
        <taxon>Viridiplantae</taxon>
        <taxon>Streptophyta</taxon>
        <taxon>Embryophyta</taxon>
        <taxon>Tracheophyta</taxon>
        <taxon>Spermatophyta</taxon>
        <taxon>Magnoliopsida</taxon>
        <taxon>eudicotyledons</taxon>
        <taxon>Gunneridae</taxon>
        <taxon>Pentapetalae</taxon>
        <taxon>asterids</taxon>
        <taxon>lamiids</taxon>
        <taxon>Lamiales</taxon>
        <taxon>Pedaliaceae</taxon>
        <taxon>Sesamum</taxon>
    </lineage>
</organism>
<sequence>MCHPSDVEMWKNFDRIYPDFLEKPRNVRLGLCTDDFEPHVIPGPSNLKRLIDVYLQPLIEELLQLWHVGVRIYDHAMDRAFNAGVNDVDCEQPTRLWNGDWVEYRGAITSRQRKASFRIFHTGQHFFTVMDIKGKIKDNMNIRRDLKIICNRPELELDESRLNIMPKAVYTLGKEQKRRVCEWIVA</sequence>
<dbReference type="Pfam" id="PF02992">
    <property type="entry name" value="Transposase_21"/>
    <property type="match status" value="2"/>
</dbReference>
<evidence type="ECO:0000313" key="1">
    <source>
        <dbReference type="EMBL" id="KAK4391410.1"/>
    </source>
</evidence>
<dbReference type="AlphaFoldDB" id="A0AAE1WDM6"/>
<dbReference type="EMBL" id="JACGWL010000011">
    <property type="protein sequence ID" value="KAK4391410.1"/>
    <property type="molecule type" value="Genomic_DNA"/>
</dbReference>
<protein>
    <submittedName>
        <fullName evidence="1">Uncharacterized protein</fullName>
    </submittedName>
</protein>
<reference evidence="1" key="2">
    <citation type="journal article" date="2024" name="Plant">
        <title>Genomic evolution and insights into agronomic trait innovations of Sesamum species.</title>
        <authorList>
            <person name="Miao H."/>
            <person name="Wang L."/>
            <person name="Qu L."/>
            <person name="Liu H."/>
            <person name="Sun Y."/>
            <person name="Le M."/>
            <person name="Wang Q."/>
            <person name="Wei S."/>
            <person name="Zheng Y."/>
            <person name="Lin W."/>
            <person name="Duan Y."/>
            <person name="Cao H."/>
            <person name="Xiong S."/>
            <person name="Wang X."/>
            <person name="Wei L."/>
            <person name="Li C."/>
            <person name="Ma Q."/>
            <person name="Ju M."/>
            <person name="Zhao R."/>
            <person name="Li G."/>
            <person name="Mu C."/>
            <person name="Tian Q."/>
            <person name="Mei H."/>
            <person name="Zhang T."/>
            <person name="Gao T."/>
            <person name="Zhang H."/>
        </authorList>
    </citation>
    <scope>NUCLEOTIDE SEQUENCE</scope>
    <source>
        <tissue evidence="1">Leaf</tissue>
    </source>
</reference>
<dbReference type="PANTHER" id="PTHR10775:SF182">
    <property type="entry name" value="TRANSPOSON, EN_SPM-LIKE, TRANSPOSASE-ASSOCIATED DOMAIN PROTEIN-RELATED"/>
    <property type="match status" value="1"/>
</dbReference>
<dbReference type="Proteomes" id="UP001289374">
    <property type="component" value="Unassembled WGS sequence"/>
</dbReference>
<comment type="caution">
    <text evidence="1">The sequence shown here is derived from an EMBL/GenBank/DDBJ whole genome shotgun (WGS) entry which is preliminary data.</text>
</comment>